<dbReference type="Gene3D" id="3.90.1590.10">
    <property type="entry name" value="glutathione-dependent formaldehyde- activating enzyme (gfa)"/>
    <property type="match status" value="1"/>
</dbReference>
<dbReference type="AlphaFoldDB" id="A0AAD9AHJ9"/>
<dbReference type="EMBL" id="JAQOWY010000172">
    <property type="protein sequence ID" value="KAK1848423.1"/>
    <property type="molecule type" value="Genomic_DNA"/>
</dbReference>
<feature type="domain" description="CENP-V/GFA" evidence="5">
    <location>
        <begin position="127"/>
        <end position="250"/>
    </location>
</feature>
<keyword evidence="2" id="KW-0479">Metal-binding</keyword>
<dbReference type="InterPro" id="IPR011057">
    <property type="entry name" value="Mss4-like_sf"/>
</dbReference>
<comment type="similarity">
    <text evidence="1">Belongs to the Gfa family.</text>
</comment>
<reference evidence="6" key="1">
    <citation type="submission" date="2023-01" db="EMBL/GenBank/DDBJ databases">
        <title>Colletotrichum chrysophilum M932 genome sequence.</title>
        <authorList>
            <person name="Baroncelli R."/>
        </authorList>
    </citation>
    <scope>NUCLEOTIDE SEQUENCE</scope>
    <source>
        <strain evidence="6">M932</strain>
    </source>
</reference>
<evidence type="ECO:0000313" key="7">
    <source>
        <dbReference type="Proteomes" id="UP001243330"/>
    </source>
</evidence>
<protein>
    <submittedName>
        <fullName evidence="6">Histidine acid</fullName>
    </submittedName>
</protein>
<keyword evidence="3" id="KW-0862">Zinc</keyword>
<dbReference type="SUPFAM" id="SSF51316">
    <property type="entry name" value="Mss4-like"/>
    <property type="match status" value="1"/>
</dbReference>
<evidence type="ECO:0000313" key="6">
    <source>
        <dbReference type="EMBL" id="KAK1848423.1"/>
    </source>
</evidence>
<keyword evidence="4" id="KW-0456">Lyase</keyword>
<dbReference type="PANTHER" id="PTHR33337:SF8">
    <property type="entry name" value="CENP-V_GFA DOMAIN-CONTAINING PROTEIN"/>
    <property type="match status" value="1"/>
</dbReference>
<evidence type="ECO:0000256" key="4">
    <source>
        <dbReference type="ARBA" id="ARBA00023239"/>
    </source>
</evidence>
<comment type="caution">
    <text evidence="6">The sequence shown here is derived from an EMBL/GenBank/DDBJ whole genome shotgun (WGS) entry which is preliminary data.</text>
</comment>
<dbReference type="GO" id="GO:0046872">
    <property type="term" value="F:metal ion binding"/>
    <property type="evidence" value="ECO:0007669"/>
    <property type="project" value="UniProtKB-KW"/>
</dbReference>
<evidence type="ECO:0000256" key="1">
    <source>
        <dbReference type="ARBA" id="ARBA00005495"/>
    </source>
</evidence>
<evidence type="ECO:0000259" key="5">
    <source>
        <dbReference type="PROSITE" id="PS51891"/>
    </source>
</evidence>
<organism evidence="6 7">
    <name type="scientific">Colletotrichum chrysophilum</name>
    <dbReference type="NCBI Taxonomy" id="1836956"/>
    <lineage>
        <taxon>Eukaryota</taxon>
        <taxon>Fungi</taxon>
        <taxon>Dikarya</taxon>
        <taxon>Ascomycota</taxon>
        <taxon>Pezizomycotina</taxon>
        <taxon>Sordariomycetes</taxon>
        <taxon>Hypocreomycetidae</taxon>
        <taxon>Glomerellales</taxon>
        <taxon>Glomerellaceae</taxon>
        <taxon>Colletotrichum</taxon>
        <taxon>Colletotrichum gloeosporioides species complex</taxon>
    </lineage>
</organism>
<dbReference type="PANTHER" id="PTHR33337">
    <property type="entry name" value="GFA DOMAIN-CONTAINING PROTEIN"/>
    <property type="match status" value="1"/>
</dbReference>
<dbReference type="PROSITE" id="PS51891">
    <property type="entry name" value="CENP_V_GFA"/>
    <property type="match status" value="1"/>
</dbReference>
<keyword evidence="7" id="KW-1185">Reference proteome</keyword>
<proteinExistence type="inferred from homology"/>
<accession>A0AAD9AHJ9</accession>
<sequence>MGFFSSVGRGLDKFAMYTVNSVVAQGPQLLFVSTASRLTLQSGCCNIGSANTTRGYVSGISRHDYQYPGLGDYLLAAPTALATATQHPNPDPHTTQSPDMAATQDNNKGFFPLAGVATDGCSTEDEATATCLCGAVQLAFPTHGPGLISRFLCHCADCRKISSSMFCSNFTVADTHLRHLRGKETLKSFTQSKTIATGNDMANHFCGNCGTLLYRVSSGLPGMSILRLGTVDDFSLVEKKLKPQVEQFIDTRASWLRPVDGVKQMKEMHTPEDVAGIE</sequence>
<evidence type="ECO:0000256" key="2">
    <source>
        <dbReference type="ARBA" id="ARBA00022723"/>
    </source>
</evidence>
<evidence type="ECO:0000256" key="3">
    <source>
        <dbReference type="ARBA" id="ARBA00022833"/>
    </source>
</evidence>
<dbReference type="GO" id="GO:0016846">
    <property type="term" value="F:carbon-sulfur lyase activity"/>
    <property type="evidence" value="ECO:0007669"/>
    <property type="project" value="InterPro"/>
</dbReference>
<dbReference type="InterPro" id="IPR006913">
    <property type="entry name" value="CENP-V/GFA"/>
</dbReference>
<name>A0AAD9AHJ9_9PEZI</name>
<dbReference type="Proteomes" id="UP001243330">
    <property type="component" value="Unassembled WGS sequence"/>
</dbReference>
<gene>
    <name evidence="6" type="ORF">CCHR01_08962</name>
</gene>
<dbReference type="Pfam" id="PF04828">
    <property type="entry name" value="GFA"/>
    <property type="match status" value="1"/>
</dbReference>